<sequence length="39" mass="4741">MRNILDKFKKDIGVWLFLTLIFGYFIYASFNICWSEIFS</sequence>
<keyword evidence="1" id="KW-0472">Membrane</keyword>
<dbReference type="Proteomes" id="UP000041625">
    <property type="component" value="Unassembled WGS sequence"/>
</dbReference>
<keyword evidence="3" id="KW-1185">Reference proteome</keyword>
<proteinExistence type="predicted"/>
<dbReference type="EMBL" id="CCKJ01000040">
    <property type="protein sequence ID" value="CDT82327.1"/>
    <property type="molecule type" value="Genomic_DNA"/>
</dbReference>
<keyword evidence="1" id="KW-1133">Transmembrane helix</keyword>
<accession>A0AA86XE19</accession>
<keyword evidence="1" id="KW-0812">Transmembrane</keyword>
<name>A0AA86XE19_9VIBR</name>
<gene>
    <name evidence="2" type="ORF">VCR31J2_1340019</name>
</gene>
<feature type="transmembrane region" description="Helical" evidence="1">
    <location>
        <begin position="12"/>
        <end position="30"/>
    </location>
</feature>
<evidence type="ECO:0000313" key="2">
    <source>
        <dbReference type="EMBL" id="CDT82327.1"/>
    </source>
</evidence>
<organism evidence="2 3">
    <name type="scientific">Vibrio coralliirubri</name>
    <dbReference type="NCBI Taxonomy" id="1516159"/>
    <lineage>
        <taxon>Bacteria</taxon>
        <taxon>Pseudomonadati</taxon>
        <taxon>Pseudomonadota</taxon>
        <taxon>Gammaproteobacteria</taxon>
        <taxon>Vibrionales</taxon>
        <taxon>Vibrionaceae</taxon>
        <taxon>Vibrio</taxon>
    </lineage>
</organism>
<reference evidence="2 3" key="1">
    <citation type="submission" date="2014-06" db="EMBL/GenBank/DDBJ databases">
        <authorList>
            <person name="Le Roux F."/>
        </authorList>
    </citation>
    <scope>NUCLEOTIDE SEQUENCE [LARGE SCALE GENOMIC DNA]</scope>
    <source>
        <strain evidence="2 3">J2-31</strain>
    </source>
</reference>
<dbReference type="AlphaFoldDB" id="A0AA86XE19"/>
<evidence type="ECO:0000256" key="1">
    <source>
        <dbReference type="SAM" id="Phobius"/>
    </source>
</evidence>
<evidence type="ECO:0000313" key="3">
    <source>
        <dbReference type="Proteomes" id="UP000041625"/>
    </source>
</evidence>
<protein>
    <submittedName>
        <fullName evidence="2">Uncharacterized protein</fullName>
    </submittedName>
</protein>
<comment type="caution">
    <text evidence="2">The sequence shown here is derived from an EMBL/GenBank/DDBJ whole genome shotgun (WGS) entry which is preliminary data.</text>
</comment>